<name>A0ABW5Z6W4_9FLAO</name>
<evidence type="ECO:0000256" key="1">
    <source>
        <dbReference type="SAM" id="Phobius"/>
    </source>
</evidence>
<dbReference type="EMBL" id="JBHUOL010000012">
    <property type="protein sequence ID" value="MFD2908579.1"/>
    <property type="molecule type" value="Genomic_DNA"/>
</dbReference>
<reference evidence="3" key="1">
    <citation type="journal article" date="2019" name="Int. J. Syst. Evol. Microbiol.">
        <title>The Global Catalogue of Microorganisms (GCM) 10K type strain sequencing project: providing services to taxonomists for standard genome sequencing and annotation.</title>
        <authorList>
            <consortium name="The Broad Institute Genomics Platform"/>
            <consortium name="The Broad Institute Genome Sequencing Center for Infectious Disease"/>
            <person name="Wu L."/>
            <person name="Ma J."/>
        </authorList>
    </citation>
    <scope>NUCLEOTIDE SEQUENCE [LARGE SCALE GENOMIC DNA]</scope>
    <source>
        <strain evidence="3">KCTC 52644</strain>
    </source>
</reference>
<sequence length="49" mass="5636">MIFLGSPFIVQFIILFFSLVLPVALFYIGYYLGKKAGYSKRREEEKAGN</sequence>
<keyword evidence="1" id="KW-0472">Membrane</keyword>
<protein>
    <submittedName>
        <fullName evidence="2">Uncharacterized protein</fullName>
    </submittedName>
</protein>
<accession>A0ABW5Z6W4</accession>
<keyword evidence="1" id="KW-1133">Transmembrane helix</keyword>
<evidence type="ECO:0000313" key="3">
    <source>
        <dbReference type="Proteomes" id="UP001597549"/>
    </source>
</evidence>
<proteinExistence type="predicted"/>
<keyword evidence="1" id="KW-0812">Transmembrane</keyword>
<comment type="caution">
    <text evidence="2">The sequence shown here is derived from an EMBL/GenBank/DDBJ whole genome shotgun (WGS) entry which is preliminary data.</text>
</comment>
<dbReference type="RefSeq" id="WP_379806238.1">
    <property type="nucleotide sequence ID" value="NZ_JBHUOL010000012.1"/>
</dbReference>
<organism evidence="2 3">
    <name type="scientific">Flavobacterium ardleyense</name>
    <dbReference type="NCBI Taxonomy" id="2038737"/>
    <lineage>
        <taxon>Bacteria</taxon>
        <taxon>Pseudomonadati</taxon>
        <taxon>Bacteroidota</taxon>
        <taxon>Flavobacteriia</taxon>
        <taxon>Flavobacteriales</taxon>
        <taxon>Flavobacteriaceae</taxon>
        <taxon>Flavobacterium</taxon>
    </lineage>
</organism>
<gene>
    <name evidence="2" type="ORF">ACFSX9_07500</name>
</gene>
<keyword evidence="3" id="KW-1185">Reference proteome</keyword>
<evidence type="ECO:0000313" key="2">
    <source>
        <dbReference type="EMBL" id="MFD2908579.1"/>
    </source>
</evidence>
<feature type="transmembrane region" description="Helical" evidence="1">
    <location>
        <begin position="12"/>
        <end position="32"/>
    </location>
</feature>
<dbReference type="Proteomes" id="UP001597549">
    <property type="component" value="Unassembled WGS sequence"/>
</dbReference>